<reference evidence="6 7" key="1">
    <citation type="submission" date="2023-04" db="EMBL/GenBank/DDBJ databases">
        <title>Draft genome sequence of acteroides sedimenti strain YN3PY1.</title>
        <authorList>
            <person name="Yoshida N."/>
        </authorList>
    </citation>
    <scope>NUCLEOTIDE SEQUENCE [LARGE SCALE GENOMIC DNA]</scope>
    <source>
        <strain evidence="6 7">YN3PY1</strain>
    </source>
</reference>
<evidence type="ECO:0000313" key="6">
    <source>
        <dbReference type="EMBL" id="BEG98180.1"/>
    </source>
</evidence>
<comment type="cofactor">
    <cofactor evidence="1">
        <name>Zn(2+)</name>
        <dbReference type="ChEBI" id="CHEBI:29105"/>
    </cofactor>
</comment>
<dbReference type="Proteomes" id="UP001496674">
    <property type="component" value="Chromosome"/>
</dbReference>
<name>A0ABN6Z0V4_9BACE</name>
<comment type="similarity">
    <text evidence="5">Belongs to the creatininase superfamily.</text>
</comment>
<keyword evidence="4" id="KW-0862">Zinc</keyword>
<keyword evidence="7" id="KW-1185">Reference proteome</keyword>
<organism evidence="6 7">
    <name type="scientific">Bacteroides sedimenti</name>
    <dbReference type="NCBI Taxonomy" id="2136147"/>
    <lineage>
        <taxon>Bacteria</taxon>
        <taxon>Pseudomonadati</taxon>
        <taxon>Bacteroidota</taxon>
        <taxon>Bacteroidia</taxon>
        <taxon>Bacteroidales</taxon>
        <taxon>Bacteroidaceae</taxon>
        <taxon>Bacteroides</taxon>
    </lineage>
</organism>
<dbReference type="SUPFAM" id="SSF102215">
    <property type="entry name" value="Creatininase"/>
    <property type="match status" value="1"/>
</dbReference>
<evidence type="ECO:0000256" key="4">
    <source>
        <dbReference type="ARBA" id="ARBA00022833"/>
    </source>
</evidence>
<evidence type="ECO:0000256" key="5">
    <source>
        <dbReference type="ARBA" id="ARBA00024029"/>
    </source>
</evidence>
<evidence type="ECO:0000313" key="7">
    <source>
        <dbReference type="Proteomes" id="UP001496674"/>
    </source>
</evidence>
<accession>A0ABN6Z0V4</accession>
<evidence type="ECO:0000256" key="3">
    <source>
        <dbReference type="ARBA" id="ARBA00022801"/>
    </source>
</evidence>
<dbReference type="InterPro" id="IPR024087">
    <property type="entry name" value="Creatininase-like_sf"/>
</dbReference>
<sequence>MYSMNKEIDLSVSCYGAVKDLHYDVAILPWGATEPHNYHLPYLTDCIAPKEIAVMAAELALKESGVRCMVMPPISLGSQNPGQIGLSFCIHARYETQFAILTDVVASLRAQGMNKLIIFSGHGGNNFKNMIRDLAFTYPDFLIVQSDWFTILPAKEYFEAVIDDHAGELETSVMMHLHPELVDLSIAGKGESQPFAIAALNDKIGWTPRHWNRATKDTGVGNPEKATAAKGERYVNDLVPVIARLFAEVGKGELY</sequence>
<evidence type="ECO:0000256" key="1">
    <source>
        <dbReference type="ARBA" id="ARBA00001947"/>
    </source>
</evidence>
<dbReference type="EMBL" id="AP028055">
    <property type="protein sequence ID" value="BEG98180.1"/>
    <property type="molecule type" value="Genomic_DNA"/>
</dbReference>
<dbReference type="Pfam" id="PF02633">
    <property type="entry name" value="Creatininase"/>
    <property type="match status" value="1"/>
</dbReference>
<evidence type="ECO:0000256" key="2">
    <source>
        <dbReference type="ARBA" id="ARBA00022723"/>
    </source>
</evidence>
<dbReference type="Gene3D" id="3.40.50.10310">
    <property type="entry name" value="Creatininase"/>
    <property type="match status" value="1"/>
</dbReference>
<dbReference type="InterPro" id="IPR003785">
    <property type="entry name" value="Creatininase/forma_Hydrolase"/>
</dbReference>
<keyword evidence="3" id="KW-0378">Hydrolase</keyword>
<gene>
    <name evidence="6" type="ORF">BSYN_04450</name>
</gene>
<protein>
    <submittedName>
        <fullName evidence="6">Amidase</fullName>
    </submittedName>
</protein>
<dbReference type="PANTHER" id="PTHR35005">
    <property type="entry name" value="3-DEHYDRO-SCYLLO-INOSOSE HYDROLASE"/>
    <property type="match status" value="1"/>
</dbReference>
<proteinExistence type="inferred from homology"/>
<dbReference type="PANTHER" id="PTHR35005:SF1">
    <property type="entry name" value="2-AMINO-5-FORMYLAMINO-6-RIBOSYLAMINOPYRIMIDIN-4(3H)-ONE 5'-MONOPHOSPHATE DEFORMYLASE"/>
    <property type="match status" value="1"/>
</dbReference>
<keyword evidence="2" id="KW-0479">Metal-binding</keyword>